<name>A0ABR1AWQ9_POLSC</name>
<dbReference type="PROSITE" id="PS50833">
    <property type="entry name" value="BRIX"/>
    <property type="match status" value="1"/>
</dbReference>
<protein>
    <recommendedName>
        <fullName evidence="2">Brix domain-containing protein</fullName>
    </recommendedName>
</protein>
<comment type="caution">
    <text evidence="3">The sequence shown here is derived from an EMBL/GenBank/DDBJ whole genome shotgun (WGS) entry which is preliminary data.</text>
</comment>
<sequence>MGRKIRRGKKIGRCKLRNKQRLNKDEPDELKNAPHSFVFHRGSVGEDVSRLTLDFRKVMEPFTASSLKAMKANKMKDFLAVSGPLHVTHMCVFTSTDLGTYLKIVRAPRGPTLYFKVLNYSLAKDVISSLKRQYVFEQQFQNPPLLVLNNFTGDDVHLKLMTSMLQNMFPSLNLININLNNVRRCVLFNYNAETGEIDFRHYAIKVKPVNISKGVKKMIQNKVPNLSRFSDTTDFLLRATVLSESEGEDDPESYVTLPQKISARGNMPLHQSSVRLIEQGPRLTLNLFKIEEGFMNGEVLYHRNITKTEEEKAAILQRRLEKTRLKEARKKEQAERKRIKELAKQKLKEKSIAGQKKLANKVINGAKDWQGEKHDTNEEKDDDIEWFKKEVGKAPENDLFAGKSCGTKRKSSWPDYIKAKRMKKKVASKAKTKKK</sequence>
<proteinExistence type="predicted"/>
<dbReference type="Proteomes" id="UP001359485">
    <property type="component" value="Unassembled WGS sequence"/>
</dbReference>
<evidence type="ECO:0000259" key="2">
    <source>
        <dbReference type="PROSITE" id="PS50833"/>
    </source>
</evidence>
<feature type="coiled-coil region" evidence="1">
    <location>
        <begin position="306"/>
        <end position="350"/>
    </location>
</feature>
<dbReference type="InterPro" id="IPR007109">
    <property type="entry name" value="Brix"/>
</dbReference>
<keyword evidence="4" id="KW-1185">Reference proteome</keyword>
<dbReference type="SMART" id="SM00879">
    <property type="entry name" value="Brix"/>
    <property type="match status" value="1"/>
</dbReference>
<reference evidence="3 4" key="1">
    <citation type="submission" date="2023-09" db="EMBL/GenBank/DDBJ databases">
        <title>Genomes of two closely related lineages of the louse Polyplax serrata with different host specificities.</title>
        <authorList>
            <person name="Martinu J."/>
            <person name="Tarabai H."/>
            <person name="Stefka J."/>
            <person name="Hypsa V."/>
        </authorList>
    </citation>
    <scope>NUCLEOTIDE SEQUENCE [LARGE SCALE GENOMIC DNA]</scope>
    <source>
        <strain evidence="3">98ZLc_SE</strain>
    </source>
</reference>
<organism evidence="3 4">
    <name type="scientific">Polyplax serrata</name>
    <name type="common">Common mouse louse</name>
    <dbReference type="NCBI Taxonomy" id="468196"/>
    <lineage>
        <taxon>Eukaryota</taxon>
        <taxon>Metazoa</taxon>
        <taxon>Ecdysozoa</taxon>
        <taxon>Arthropoda</taxon>
        <taxon>Hexapoda</taxon>
        <taxon>Insecta</taxon>
        <taxon>Pterygota</taxon>
        <taxon>Neoptera</taxon>
        <taxon>Paraneoptera</taxon>
        <taxon>Psocodea</taxon>
        <taxon>Troctomorpha</taxon>
        <taxon>Phthiraptera</taxon>
        <taxon>Anoplura</taxon>
        <taxon>Polyplacidae</taxon>
        <taxon>Polyplax</taxon>
    </lineage>
</organism>
<dbReference type="Pfam" id="PF04427">
    <property type="entry name" value="Brix"/>
    <property type="match status" value="1"/>
</dbReference>
<dbReference type="PANTHER" id="PTHR12661">
    <property type="entry name" value="PETER PAN-RELATED"/>
    <property type="match status" value="1"/>
</dbReference>
<dbReference type="InterPro" id="IPR045112">
    <property type="entry name" value="PPAN-like"/>
</dbReference>
<feature type="domain" description="Brix" evidence="2">
    <location>
        <begin position="34"/>
        <end position="296"/>
    </location>
</feature>
<evidence type="ECO:0000256" key="1">
    <source>
        <dbReference type="SAM" id="Coils"/>
    </source>
</evidence>
<dbReference type="EMBL" id="JAWJWF010000045">
    <property type="protein sequence ID" value="KAK6627848.1"/>
    <property type="molecule type" value="Genomic_DNA"/>
</dbReference>
<keyword evidence="1" id="KW-0175">Coiled coil</keyword>
<gene>
    <name evidence="3" type="ORF">RUM44_010327</name>
</gene>
<evidence type="ECO:0000313" key="3">
    <source>
        <dbReference type="EMBL" id="KAK6627848.1"/>
    </source>
</evidence>
<dbReference type="PANTHER" id="PTHR12661:SF5">
    <property type="entry name" value="SUPPRESSOR OF SWI4 1 HOMOLOG"/>
    <property type="match status" value="1"/>
</dbReference>
<evidence type="ECO:0000313" key="4">
    <source>
        <dbReference type="Proteomes" id="UP001359485"/>
    </source>
</evidence>
<accession>A0ABR1AWQ9</accession>